<name>A0A0B7BD22_9EUPU</name>
<accession>A0A0B7BD22</accession>
<dbReference type="AlphaFoldDB" id="A0A0B7BD22"/>
<gene>
    <name evidence="1" type="primary">ORF178848</name>
</gene>
<feature type="non-terminal residue" evidence="1">
    <location>
        <position position="1"/>
    </location>
</feature>
<reference evidence="1" key="1">
    <citation type="submission" date="2014-12" db="EMBL/GenBank/DDBJ databases">
        <title>Insight into the proteome of Arion vulgaris.</title>
        <authorList>
            <person name="Aradska J."/>
            <person name="Bulat T."/>
            <person name="Smidak R."/>
            <person name="Sarate P."/>
            <person name="Gangsoo J."/>
            <person name="Sialana F."/>
            <person name="Bilban M."/>
            <person name="Lubec G."/>
        </authorList>
    </citation>
    <scope>NUCLEOTIDE SEQUENCE</scope>
    <source>
        <tissue evidence="1">Skin</tissue>
    </source>
</reference>
<dbReference type="EMBL" id="HACG01043922">
    <property type="protein sequence ID" value="CEK90787.1"/>
    <property type="molecule type" value="Transcribed_RNA"/>
</dbReference>
<sequence length="65" mass="7523">GRHFEDLHHTEKIYRKALILSLQKSSFCTHFCWRLERTVEHSMLGLGVSIEICAHVFAGIISRGR</sequence>
<evidence type="ECO:0000313" key="1">
    <source>
        <dbReference type="EMBL" id="CEK90787.1"/>
    </source>
</evidence>
<protein>
    <submittedName>
        <fullName evidence="1">Uncharacterized protein</fullName>
    </submittedName>
</protein>
<organism evidence="1">
    <name type="scientific">Arion vulgaris</name>
    <dbReference type="NCBI Taxonomy" id="1028688"/>
    <lineage>
        <taxon>Eukaryota</taxon>
        <taxon>Metazoa</taxon>
        <taxon>Spiralia</taxon>
        <taxon>Lophotrochozoa</taxon>
        <taxon>Mollusca</taxon>
        <taxon>Gastropoda</taxon>
        <taxon>Heterobranchia</taxon>
        <taxon>Euthyneura</taxon>
        <taxon>Panpulmonata</taxon>
        <taxon>Eupulmonata</taxon>
        <taxon>Stylommatophora</taxon>
        <taxon>Helicina</taxon>
        <taxon>Arionoidea</taxon>
        <taxon>Arionidae</taxon>
        <taxon>Arion</taxon>
    </lineage>
</organism>
<proteinExistence type="predicted"/>